<evidence type="ECO:0000313" key="2">
    <source>
        <dbReference type="EMBL" id="ALE04139.1"/>
    </source>
</evidence>
<dbReference type="OrthoDB" id="9814802at2"/>
<name>A0A0M4LKT2_9HYPH</name>
<evidence type="ECO:0000313" key="3">
    <source>
        <dbReference type="Proteomes" id="UP000057213"/>
    </source>
</evidence>
<dbReference type="InterPro" id="IPR038696">
    <property type="entry name" value="IalB_sf"/>
</dbReference>
<dbReference type="EMBL" id="CP010401">
    <property type="protein sequence ID" value="ALE04139.1"/>
    <property type="molecule type" value="Genomic_DNA"/>
</dbReference>
<dbReference type="PATRIC" id="fig|1318743.3.peg.1339"/>
<protein>
    <submittedName>
        <fullName evidence="2">Invasion protein B</fullName>
    </submittedName>
</protein>
<gene>
    <name evidence="2" type="ORF">PU02_1325</name>
</gene>
<organism evidence="2 3">
    <name type="scientific">Bartonella ancashensis</name>
    <dbReference type="NCBI Taxonomy" id="1318743"/>
    <lineage>
        <taxon>Bacteria</taxon>
        <taxon>Pseudomonadati</taxon>
        <taxon>Pseudomonadota</taxon>
        <taxon>Alphaproteobacteria</taxon>
        <taxon>Hyphomicrobiales</taxon>
        <taxon>Bartonellaceae</taxon>
        <taxon>Bartonella</taxon>
    </lineage>
</organism>
<dbReference type="Proteomes" id="UP000057213">
    <property type="component" value="Chromosome"/>
</dbReference>
<dbReference type="STRING" id="1318743.PU02_1325"/>
<keyword evidence="3" id="KW-1185">Reference proteome</keyword>
<dbReference type="Gene3D" id="2.60.40.1880">
    <property type="entry name" value="Invasion associated locus B (IalB) protein"/>
    <property type="match status" value="1"/>
</dbReference>
<reference evidence="2 3" key="1">
    <citation type="journal article" date="2015" name="Genome Announc.">
        <title>Complete Genome Sequence of Bartonella ancashensis Strain 20.00, Isolated from the Blood of a Patient with Verruga Peruana.</title>
        <authorList>
            <person name="Hang J."/>
            <person name="Mullins K.E."/>
            <person name="Clifford R.J."/>
            <person name="Onmus-Leone F."/>
            <person name="Yang Y."/>
            <person name="Jiang J."/>
            <person name="Leguia M."/>
            <person name="Kasper M.R."/>
            <person name="Maguina C."/>
            <person name="Lesho E.P."/>
            <person name="Jarman R.G."/>
            <person name="Richards A.L."/>
            <person name="Blazes D."/>
        </authorList>
    </citation>
    <scope>NUCLEOTIDE SEQUENCE [LARGE SCALE GENOMIC DNA]</scope>
    <source>
        <strain evidence="2 3">20.00</strain>
    </source>
</reference>
<sequence length="186" mass="20060">MKKLLNFFIIPAFLSISSVVFAQNSKLPVAVKPSTNVLPNGASSLTETYGLWSVNCGVQEGKRVCIMLRQEVNDQDRVVLAMNIILDANGVSGNLTVPFGVLVSKPIRLHVDDSKSVIETNIRTCVPAGCVVPVAFDKNFVSSLRSGKQLKLAMTVAAPGEPNLDTLFVQLDGFSDALNRLTSLQK</sequence>
<accession>A0A0M4LKT2</accession>
<keyword evidence="1" id="KW-0732">Signal</keyword>
<dbReference type="Pfam" id="PF06776">
    <property type="entry name" value="IalB"/>
    <property type="match status" value="1"/>
</dbReference>
<dbReference type="InterPro" id="IPR010642">
    <property type="entry name" value="Invasion_prot_B"/>
</dbReference>
<feature type="signal peptide" evidence="1">
    <location>
        <begin position="1"/>
        <end position="22"/>
    </location>
</feature>
<proteinExistence type="predicted"/>
<dbReference type="KEGG" id="banc:PU02_1325"/>
<dbReference type="RefSeq" id="WP_053944567.1">
    <property type="nucleotide sequence ID" value="NZ_CP010401.1"/>
</dbReference>
<evidence type="ECO:0000256" key="1">
    <source>
        <dbReference type="SAM" id="SignalP"/>
    </source>
</evidence>
<feature type="chain" id="PRO_5005797704" evidence="1">
    <location>
        <begin position="23"/>
        <end position="186"/>
    </location>
</feature>
<dbReference type="AlphaFoldDB" id="A0A0M4LKT2"/>